<dbReference type="GO" id="GO:0009055">
    <property type="term" value="F:electron transfer activity"/>
    <property type="evidence" value="ECO:0007669"/>
    <property type="project" value="InterPro"/>
</dbReference>
<evidence type="ECO:0000256" key="5">
    <source>
        <dbReference type="ARBA" id="ARBA00023004"/>
    </source>
</evidence>
<dbReference type="Proteomes" id="UP000184418">
    <property type="component" value="Unassembled WGS sequence"/>
</dbReference>
<evidence type="ECO:0000256" key="2">
    <source>
        <dbReference type="ARBA" id="ARBA00022617"/>
    </source>
</evidence>
<dbReference type="RefSeq" id="WP_073106219.1">
    <property type="nucleotide sequence ID" value="NZ_FQYN01000002.1"/>
</dbReference>
<dbReference type="InterPro" id="IPR009056">
    <property type="entry name" value="Cyt_c-like_dom"/>
</dbReference>
<evidence type="ECO:0000313" key="11">
    <source>
        <dbReference type="EMBL" id="SHI57140.1"/>
    </source>
</evidence>
<keyword evidence="8" id="KW-0472">Membrane</keyword>
<dbReference type="Pfam" id="PF02085">
    <property type="entry name" value="Cytochrom_CIII"/>
    <property type="match status" value="1"/>
</dbReference>
<organism evidence="11 12">
    <name type="scientific">Hymenobacter daecheongensis DSM 21074</name>
    <dbReference type="NCBI Taxonomy" id="1121955"/>
    <lineage>
        <taxon>Bacteria</taxon>
        <taxon>Pseudomonadati</taxon>
        <taxon>Bacteroidota</taxon>
        <taxon>Cytophagia</taxon>
        <taxon>Cytophagales</taxon>
        <taxon>Hymenobacteraceae</taxon>
        <taxon>Hymenobacter</taxon>
    </lineage>
</organism>
<dbReference type="PANTHER" id="PTHR39425:SF1">
    <property type="entry name" value="CYTOCHROME C7-LIKE DOMAIN-CONTAINING PROTEIN"/>
    <property type="match status" value="1"/>
</dbReference>
<evidence type="ECO:0000256" key="8">
    <source>
        <dbReference type="SAM" id="Phobius"/>
    </source>
</evidence>
<dbReference type="InterPro" id="IPR036280">
    <property type="entry name" value="Multihaem_cyt_sf"/>
</dbReference>
<dbReference type="GO" id="GO:0046872">
    <property type="term" value="F:metal ion binding"/>
    <property type="evidence" value="ECO:0007669"/>
    <property type="project" value="UniProtKB-KW"/>
</dbReference>
<keyword evidence="12" id="KW-1185">Reference proteome</keyword>
<name>A0A1M6C806_9BACT</name>
<proteinExistence type="predicted"/>
<keyword evidence="1" id="KW-0813">Transport</keyword>
<evidence type="ECO:0000256" key="7">
    <source>
        <dbReference type="SAM" id="MobiDB-lite"/>
    </source>
</evidence>
<keyword evidence="8" id="KW-0812">Transmembrane</keyword>
<accession>A0A1M6C806</accession>
<evidence type="ECO:0000256" key="4">
    <source>
        <dbReference type="ARBA" id="ARBA00022982"/>
    </source>
</evidence>
<dbReference type="STRING" id="1121955.SAMN02745146_1065"/>
<dbReference type="PROSITE" id="PS51007">
    <property type="entry name" value="CYTC"/>
    <property type="match status" value="1"/>
</dbReference>
<keyword evidence="4" id="KW-0249">Electron transport</keyword>
<keyword evidence="3 6" id="KW-0479">Metal-binding</keyword>
<keyword evidence="2 6" id="KW-0349">Heme</keyword>
<keyword evidence="5 6" id="KW-0408">Iron</keyword>
<dbReference type="EMBL" id="FQYN01000002">
    <property type="protein sequence ID" value="SHI57140.1"/>
    <property type="molecule type" value="Genomic_DNA"/>
</dbReference>
<dbReference type="CDD" id="cd08168">
    <property type="entry name" value="Cytochrom_C3"/>
    <property type="match status" value="1"/>
</dbReference>
<evidence type="ECO:0000256" key="3">
    <source>
        <dbReference type="ARBA" id="ARBA00022723"/>
    </source>
</evidence>
<keyword evidence="8" id="KW-1133">Transmembrane helix</keyword>
<evidence type="ECO:0000256" key="6">
    <source>
        <dbReference type="PROSITE-ProRule" id="PRU00433"/>
    </source>
</evidence>
<protein>
    <submittedName>
        <fullName evidence="11">Quinol:cytochrome c oxidoreductase pentaheme cytochrome subunit</fullName>
    </submittedName>
</protein>
<feature type="chain" id="PRO_5012206546" evidence="9">
    <location>
        <begin position="22"/>
        <end position="445"/>
    </location>
</feature>
<dbReference type="Gene3D" id="3.90.10.10">
    <property type="entry name" value="Cytochrome C3"/>
    <property type="match status" value="2"/>
</dbReference>
<reference evidence="11 12" key="1">
    <citation type="submission" date="2016-11" db="EMBL/GenBank/DDBJ databases">
        <authorList>
            <person name="Jaros S."/>
            <person name="Januszkiewicz K."/>
            <person name="Wedrychowicz H."/>
        </authorList>
    </citation>
    <scope>NUCLEOTIDE SEQUENCE [LARGE SCALE GENOMIC DNA]</scope>
    <source>
        <strain evidence="11 12">DSM 21074</strain>
    </source>
</reference>
<dbReference type="Gene3D" id="1.10.760.10">
    <property type="entry name" value="Cytochrome c-like domain"/>
    <property type="match status" value="1"/>
</dbReference>
<dbReference type="Pfam" id="PF00034">
    <property type="entry name" value="Cytochrom_C"/>
    <property type="match status" value="1"/>
</dbReference>
<feature type="region of interest" description="Disordered" evidence="7">
    <location>
        <begin position="158"/>
        <end position="177"/>
    </location>
</feature>
<dbReference type="SUPFAM" id="SSF48695">
    <property type="entry name" value="Multiheme cytochromes"/>
    <property type="match status" value="1"/>
</dbReference>
<dbReference type="PANTHER" id="PTHR39425">
    <property type="entry name" value="LIPOPROTEIN CYTOCHROME C"/>
    <property type="match status" value="1"/>
</dbReference>
<feature type="signal peptide" evidence="9">
    <location>
        <begin position="1"/>
        <end position="21"/>
    </location>
</feature>
<keyword evidence="9" id="KW-0732">Signal</keyword>
<feature type="transmembrane region" description="Helical" evidence="8">
    <location>
        <begin position="251"/>
        <end position="273"/>
    </location>
</feature>
<sequence length="445" mass="47707">MNSIRLRPLSHLFLALFLTFAAVGRSSAQTVGAAPAVSKEGVVPGATAAAAPAAAAGATTGDAAAIAAGDALFKGNCAQCHAINDVVVGPALAGIAKRRPISWLIPWIKNSSKVVASGDEYAVKLYNQYGKQQMPSFQLSDAEITSIISYVTAEEGKTAGPASTQGTGIKPADGAETPGVGAESTSSKYIDILLIVLVVVLIVMVVTLVIIANIMKDVLRGRKDLDGRDVEQLEQRFDFAKFYKSPVVRGLAVGIFALVVLYESVQGVMAIGLTQGYQPTQPIAFSHKLHAGEHQINCAYCHTSVYKSKSANIPSANICMNCHSQIKTESPEIKKIYRAIERKQPIQWVRIHNIPDLAYFNHSQHTQVGGIECQTCHGPIQNMEVVYQYSALTMGWCINCHRETPLNTKGNGYYNNLVKLHQTANGAAPFTVSSNGGTECSKCHY</sequence>
<dbReference type="AlphaFoldDB" id="A0A1M6C806"/>
<feature type="transmembrane region" description="Helical" evidence="8">
    <location>
        <begin position="192"/>
        <end position="215"/>
    </location>
</feature>
<dbReference type="InterPro" id="IPR020942">
    <property type="entry name" value="Cyt_c_III_dom"/>
</dbReference>
<evidence type="ECO:0000313" key="12">
    <source>
        <dbReference type="Proteomes" id="UP000184418"/>
    </source>
</evidence>
<dbReference type="OrthoDB" id="9782196at2"/>
<feature type="domain" description="Cytochrome c" evidence="10">
    <location>
        <begin position="64"/>
        <end position="155"/>
    </location>
</feature>
<evidence type="ECO:0000256" key="1">
    <source>
        <dbReference type="ARBA" id="ARBA00022448"/>
    </source>
</evidence>
<evidence type="ECO:0000256" key="9">
    <source>
        <dbReference type="SAM" id="SignalP"/>
    </source>
</evidence>
<evidence type="ECO:0000259" key="10">
    <source>
        <dbReference type="PROSITE" id="PS51007"/>
    </source>
</evidence>
<gene>
    <name evidence="11" type="ORF">SAMN02745146_1065</name>
</gene>
<dbReference type="SUPFAM" id="SSF46626">
    <property type="entry name" value="Cytochrome c"/>
    <property type="match status" value="1"/>
</dbReference>
<dbReference type="InterPro" id="IPR036909">
    <property type="entry name" value="Cyt_c-like_dom_sf"/>
</dbReference>
<dbReference type="GO" id="GO:0020037">
    <property type="term" value="F:heme binding"/>
    <property type="evidence" value="ECO:0007669"/>
    <property type="project" value="InterPro"/>
</dbReference>